<sequence>MRRMTRLRALALAATGLILTGCATTAADDVDSAWRPGYFWQSVRGHLGMLAAARPVDAVLADPALAPDLRRRLELGREIRDYASRALALPDNASYRRYADLGRPAAVWNVVAAPELSLKLKTWCFPVLGCVGYRGYFDKTEAETLAAALRAQGWEVNVYGVPAYSTLGKLPGDWFADPLLNTFLRHGEVELARLVFHELAHQVAYAADDTTFNESYATAVERLGSRQWLQQRGRADLIAETERADRRRAEFRAMTMAARERLDALYRSAASDDDKRRQKAEQLAALRAEYARWRDGEWGGDRAYDAWFESVSNAKLGVLAAYNQQVPAFEALFEREGRDWPRFHAAVKALAARPKAERDAALAALTARAGAALSPSATR</sequence>
<feature type="chain" id="PRO_5001576045" evidence="1">
    <location>
        <begin position="27"/>
        <end position="379"/>
    </location>
</feature>
<protein>
    <submittedName>
        <fullName evidence="2">Putative zinc protease protein</fullName>
    </submittedName>
</protein>
<keyword evidence="2" id="KW-0645">Protease</keyword>
<dbReference type="eggNOG" id="COG4324">
    <property type="taxonomic scope" value="Bacteria"/>
</dbReference>
<dbReference type="PATRIC" id="fig|1286631.3.peg.1859"/>
<keyword evidence="3" id="KW-1185">Reference proteome</keyword>
<gene>
    <name evidence="2" type="ORF">X805_18910</name>
</gene>
<name>A0A059KMZ5_9BURK</name>
<dbReference type="GO" id="GO:0008233">
    <property type="term" value="F:peptidase activity"/>
    <property type="evidence" value="ECO:0007669"/>
    <property type="project" value="UniProtKB-KW"/>
</dbReference>
<reference evidence="2 3" key="1">
    <citation type="journal article" date="2014" name="FEMS Microbiol. Ecol.">
        <title>Sphaerotilus natans encrusted with nanoball-shaped Fe(III) oxide minerals formed by nitrate-reducing mixotrophic Fe(II) oxidation.</title>
        <authorList>
            <person name="Park S."/>
            <person name="Kim D.H."/>
            <person name="Lee J.H."/>
            <person name="Hur H.G."/>
        </authorList>
    </citation>
    <scope>NUCLEOTIDE SEQUENCE [LARGE SCALE GENOMIC DNA]</scope>
    <source>
        <strain evidence="2 3">DSM 6575</strain>
    </source>
</reference>
<dbReference type="InterPro" id="IPR014553">
    <property type="entry name" value="Aminopept"/>
</dbReference>
<dbReference type="STRING" id="34103.SAMN05421778_11977"/>
<accession>A0A059KMZ5</accession>
<evidence type="ECO:0000256" key="1">
    <source>
        <dbReference type="SAM" id="SignalP"/>
    </source>
</evidence>
<evidence type="ECO:0000313" key="3">
    <source>
        <dbReference type="Proteomes" id="UP000026714"/>
    </source>
</evidence>
<organism evidence="2 3">
    <name type="scientific">Sphaerotilus natans subsp. natans DSM 6575</name>
    <dbReference type="NCBI Taxonomy" id="1286631"/>
    <lineage>
        <taxon>Bacteria</taxon>
        <taxon>Pseudomonadati</taxon>
        <taxon>Pseudomonadota</taxon>
        <taxon>Betaproteobacteria</taxon>
        <taxon>Burkholderiales</taxon>
        <taxon>Sphaerotilaceae</taxon>
        <taxon>Sphaerotilus</taxon>
    </lineage>
</organism>
<dbReference type="PIRSF" id="PIRSF029285">
    <property type="entry name" value="Aminopept"/>
    <property type="match status" value="1"/>
</dbReference>
<feature type="signal peptide" evidence="1">
    <location>
        <begin position="1"/>
        <end position="26"/>
    </location>
</feature>
<dbReference type="Proteomes" id="UP000026714">
    <property type="component" value="Unassembled WGS sequence"/>
</dbReference>
<evidence type="ECO:0000313" key="2">
    <source>
        <dbReference type="EMBL" id="KDB52549.1"/>
    </source>
</evidence>
<dbReference type="PROSITE" id="PS51257">
    <property type="entry name" value="PROKAR_LIPOPROTEIN"/>
    <property type="match status" value="1"/>
</dbReference>
<comment type="caution">
    <text evidence="2">The sequence shown here is derived from an EMBL/GenBank/DDBJ whole genome shotgun (WGS) entry which is preliminary data.</text>
</comment>
<dbReference type="Pfam" id="PF10023">
    <property type="entry name" value="Aminopep"/>
    <property type="match status" value="1"/>
</dbReference>
<dbReference type="AlphaFoldDB" id="A0A059KMZ5"/>
<dbReference type="EMBL" id="AZRA01000048">
    <property type="protein sequence ID" value="KDB52549.1"/>
    <property type="molecule type" value="Genomic_DNA"/>
</dbReference>
<keyword evidence="2" id="KW-0378">Hydrolase</keyword>
<proteinExistence type="predicted"/>
<dbReference type="GO" id="GO:0006508">
    <property type="term" value="P:proteolysis"/>
    <property type="evidence" value="ECO:0007669"/>
    <property type="project" value="UniProtKB-KW"/>
</dbReference>
<keyword evidence="1" id="KW-0732">Signal</keyword>